<gene>
    <name evidence="7 11" type="primary">mnmE</name>
    <name evidence="7" type="synonym">trmE</name>
    <name evidence="11" type="ORF">IRL76_12770</name>
</gene>
<dbReference type="SUPFAM" id="SSF52540">
    <property type="entry name" value="P-loop containing nucleoside triphosphate hydrolases"/>
    <property type="match status" value="1"/>
</dbReference>
<dbReference type="Gene3D" id="3.30.1360.120">
    <property type="entry name" value="Probable tRNA modification gtpase trme, domain 1"/>
    <property type="match status" value="1"/>
</dbReference>
<keyword evidence="7" id="KW-0963">Cytoplasm</keyword>
<keyword evidence="3 7" id="KW-0547">Nucleotide-binding</keyword>
<dbReference type="InterPro" id="IPR004520">
    <property type="entry name" value="GTPase_MnmE"/>
</dbReference>
<dbReference type="Gene3D" id="1.20.120.430">
    <property type="entry name" value="tRNA modification GTPase MnmE domain 2"/>
    <property type="match status" value="1"/>
</dbReference>
<evidence type="ECO:0000256" key="7">
    <source>
        <dbReference type="HAMAP-Rule" id="MF_00379"/>
    </source>
</evidence>
<evidence type="ECO:0000313" key="11">
    <source>
        <dbReference type="EMBL" id="QPC98695.1"/>
    </source>
</evidence>
<comment type="similarity">
    <text evidence="1 7">Belongs to the TRAFAC class TrmE-Era-EngA-EngB-Septin-like GTPase superfamily. TrmE GTPase family.</text>
</comment>
<dbReference type="GO" id="GO:0002098">
    <property type="term" value="P:tRNA wobble uridine modification"/>
    <property type="evidence" value="ECO:0007669"/>
    <property type="project" value="TreeGrafter"/>
</dbReference>
<dbReference type="SUPFAM" id="SSF103025">
    <property type="entry name" value="Folate-binding domain"/>
    <property type="match status" value="1"/>
</dbReference>
<dbReference type="InterPro" id="IPR005225">
    <property type="entry name" value="Small_GTP-bd"/>
</dbReference>
<evidence type="ECO:0000256" key="2">
    <source>
        <dbReference type="ARBA" id="ARBA00022694"/>
    </source>
</evidence>
<comment type="subcellular location">
    <subcellularLocation>
        <location evidence="7">Cytoplasm</location>
    </subcellularLocation>
</comment>
<dbReference type="HAMAP" id="MF_00379">
    <property type="entry name" value="GTPase_MnmE"/>
    <property type="match status" value="1"/>
</dbReference>
<comment type="function">
    <text evidence="7">Exhibits a very high intrinsic GTPase hydrolysis rate. Involved in the addition of a carboxymethylaminomethyl (cmnm) group at the wobble position (U34) of certain tRNAs, forming tRNA-cmnm(5)s(2)U34.</text>
</comment>
<evidence type="ECO:0000256" key="6">
    <source>
        <dbReference type="ARBA" id="ARBA00023134"/>
    </source>
</evidence>
<dbReference type="Pfam" id="PF01926">
    <property type="entry name" value="MMR_HSR1"/>
    <property type="match status" value="1"/>
</dbReference>
<keyword evidence="4 7" id="KW-0378">Hydrolase</keyword>
<keyword evidence="5 7" id="KW-0630">Potassium</keyword>
<dbReference type="Proteomes" id="UP000594459">
    <property type="component" value="Chromosome"/>
</dbReference>
<dbReference type="GO" id="GO:0046872">
    <property type="term" value="F:metal ion binding"/>
    <property type="evidence" value="ECO:0007669"/>
    <property type="project" value="UniProtKB-KW"/>
</dbReference>
<evidence type="ECO:0000256" key="1">
    <source>
        <dbReference type="ARBA" id="ARBA00011043"/>
    </source>
</evidence>
<evidence type="ECO:0000256" key="5">
    <source>
        <dbReference type="ARBA" id="ARBA00022958"/>
    </source>
</evidence>
<evidence type="ECO:0000259" key="8">
    <source>
        <dbReference type="Pfam" id="PF01926"/>
    </source>
</evidence>
<dbReference type="Gene3D" id="3.40.50.300">
    <property type="entry name" value="P-loop containing nucleotide triphosphate hydrolases"/>
    <property type="match status" value="1"/>
</dbReference>
<feature type="binding site" evidence="7">
    <location>
        <begin position="267"/>
        <end position="270"/>
    </location>
    <ligand>
        <name>GTP</name>
        <dbReference type="ChEBI" id="CHEBI:37565"/>
    </ligand>
</feature>
<dbReference type="FunFam" id="3.30.1360.120:FF:000007">
    <property type="entry name" value="tRNA modification GTPase GTPBP3, mitochondrial"/>
    <property type="match status" value="1"/>
</dbReference>
<feature type="binding site" evidence="7">
    <location>
        <position position="424"/>
    </location>
    <ligand>
        <name>(6S)-5-formyl-5,6,7,8-tetrahydrofolate</name>
        <dbReference type="ChEBI" id="CHEBI:57457"/>
    </ligand>
</feature>
<dbReference type="EMBL" id="CP064654">
    <property type="protein sequence ID" value="QPC98695.1"/>
    <property type="molecule type" value="Genomic_DNA"/>
</dbReference>
<dbReference type="EC" id="3.6.-.-" evidence="7"/>
<dbReference type="InterPro" id="IPR025867">
    <property type="entry name" value="MnmE_helical"/>
</dbReference>
<keyword evidence="2 7" id="KW-0819">tRNA processing</keyword>
<feature type="binding site" evidence="7">
    <location>
        <begin position="242"/>
        <end position="248"/>
    </location>
    <ligand>
        <name>GTP</name>
        <dbReference type="ChEBI" id="CHEBI:37565"/>
    </ligand>
</feature>
<feature type="binding site" evidence="7">
    <location>
        <position position="227"/>
    </location>
    <ligand>
        <name>Mg(2+)</name>
        <dbReference type="ChEBI" id="CHEBI:18420"/>
    </ligand>
</feature>
<feature type="domain" description="G" evidence="8">
    <location>
        <begin position="215"/>
        <end position="300"/>
    </location>
</feature>
<evidence type="ECO:0000259" key="10">
    <source>
        <dbReference type="Pfam" id="PF12631"/>
    </source>
</evidence>
<dbReference type="GO" id="GO:0030488">
    <property type="term" value="P:tRNA methylation"/>
    <property type="evidence" value="ECO:0007669"/>
    <property type="project" value="TreeGrafter"/>
</dbReference>
<feature type="binding site" evidence="7">
    <location>
        <position position="248"/>
    </location>
    <ligand>
        <name>Mg(2+)</name>
        <dbReference type="ChEBI" id="CHEBI:18420"/>
    </ligand>
</feature>
<evidence type="ECO:0000313" key="12">
    <source>
        <dbReference type="Proteomes" id="UP000594459"/>
    </source>
</evidence>
<dbReference type="PANTHER" id="PTHR42714:SF2">
    <property type="entry name" value="TRNA MODIFICATION GTPASE GTPBP3, MITOCHONDRIAL"/>
    <property type="match status" value="1"/>
</dbReference>
<dbReference type="InterPro" id="IPR027417">
    <property type="entry name" value="P-loop_NTPase"/>
</dbReference>
<feature type="domain" description="GTP-binding protein TrmE N-terminal" evidence="9">
    <location>
        <begin position="4"/>
        <end position="118"/>
    </location>
</feature>
<keyword evidence="7" id="KW-0479">Metal-binding</keyword>
<dbReference type="PANTHER" id="PTHR42714">
    <property type="entry name" value="TRNA MODIFICATION GTPASE GTPBP3"/>
    <property type="match status" value="1"/>
</dbReference>
<evidence type="ECO:0000256" key="3">
    <source>
        <dbReference type="ARBA" id="ARBA00022741"/>
    </source>
</evidence>
<accession>A0A7S8F417</accession>
<comment type="cofactor">
    <cofactor evidence="7">
        <name>K(+)</name>
        <dbReference type="ChEBI" id="CHEBI:29103"/>
    </cofactor>
    <text evidence="7">Binds 1 potassium ion per subunit.</text>
</comment>
<dbReference type="NCBIfam" id="NF003661">
    <property type="entry name" value="PRK05291.1-3"/>
    <property type="match status" value="1"/>
</dbReference>
<dbReference type="InterPro" id="IPR027266">
    <property type="entry name" value="TrmE/GcvT-like"/>
</dbReference>
<dbReference type="RefSeq" id="WP_200981699.1">
    <property type="nucleotide sequence ID" value="NZ_CP064654.1"/>
</dbReference>
<dbReference type="AlphaFoldDB" id="A0A7S8F417"/>
<dbReference type="InterPro" id="IPR018948">
    <property type="entry name" value="GTP-bd_TrmE_N"/>
</dbReference>
<keyword evidence="7" id="KW-0460">Magnesium</keyword>
<feature type="binding site" evidence="7">
    <location>
        <position position="21"/>
    </location>
    <ligand>
        <name>(6S)-5-formyl-5,6,7,8-tetrahydrofolate</name>
        <dbReference type="ChEBI" id="CHEBI:57457"/>
    </ligand>
</feature>
<dbReference type="InterPro" id="IPR006073">
    <property type="entry name" value="GTP-bd"/>
</dbReference>
<feature type="domain" description="MnmE helical" evidence="10">
    <location>
        <begin position="121"/>
        <end position="421"/>
    </location>
</feature>
<feature type="binding site" evidence="7">
    <location>
        <position position="118"/>
    </location>
    <ligand>
        <name>(6S)-5-formyl-5,6,7,8-tetrahydrofolate</name>
        <dbReference type="ChEBI" id="CHEBI:57457"/>
    </ligand>
</feature>
<comment type="subunit">
    <text evidence="7">Homodimer. Heterotetramer of two MnmE and two MnmG subunits.</text>
</comment>
<dbReference type="Pfam" id="PF10396">
    <property type="entry name" value="TrmE_N"/>
    <property type="match status" value="1"/>
</dbReference>
<dbReference type="Pfam" id="PF12631">
    <property type="entry name" value="MnmE_helical"/>
    <property type="match status" value="1"/>
</dbReference>
<dbReference type="GO" id="GO:0003924">
    <property type="term" value="F:GTPase activity"/>
    <property type="evidence" value="ECO:0007669"/>
    <property type="project" value="UniProtKB-UniRule"/>
</dbReference>
<dbReference type="NCBIfam" id="TIGR00231">
    <property type="entry name" value="small_GTP"/>
    <property type="match status" value="1"/>
</dbReference>
<evidence type="ECO:0000256" key="4">
    <source>
        <dbReference type="ARBA" id="ARBA00022801"/>
    </source>
</evidence>
<comment type="caution">
    <text evidence="7">Lacks conserved residue(s) required for the propagation of feature annotation.</text>
</comment>
<evidence type="ECO:0000259" key="9">
    <source>
        <dbReference type="Pfam" id="PF10396"/>
    </source>
</evidence>
<dbReference type="CDD" id="cd14858">
    <property type="entry name" value="TrmE_N"/>
    <property type="match status" value="1"/>
</dbReference>
<reference evidence="11 12" key="1">
    <citation type="submission" date="2020-11" db="EMBL/GenBank/DDBJ databases">
        <title>The genome sequence of Erythrobacter sp. 6D36.</title>
        <authorList>
            <person name="Liu Y."/>
        </authorList>
    </citation>
    <scope>NUCLEOTIDE SEQUENCE [LARGE SCALE GENOMIC DNA]</scope>
    <source>
        <strain evidence="11 12">6D36</strain>
    </source>
</reference>
<dbReference type="GO" id="GO:0005737">
    <property type="term" value="C:cytoplasm"/>
    <property type="evidence" value="ECO:0007669"/>
    <property type="project" value="UniProtKB-SubCell"/>
</dbReference>
<dbReference type="InterPro" id="IPR027368">
    <property type="entry name" value="MnmE_dom2"/>
</dbReference>
<feature type="binding site" evidence="7">
    <location>
        <position position="78"/>
    </location>
    <ligand>
        <name>(6S)-5-formyl-5,6,7,8-tetrahydrofolate</name>
        <dbReference type="ChEBI" id="CHEBI:57457"/>
    </ligand>
</feature>
<name>A0A7S8F417_9SPHN</name>
<proteinExistence type="inferred from homology"/>
<dbReference type="KEGG" id="qso:IRL76_12770"/>
<keyword evidence="12" id="KW-1185">Reference proteome</keyword>
<dbReference type="InterPro" id="IPR031168">
    <property type="entry name" value="G_TrmE"/>
</dbReference>
<sequence length="424" mass="45366">MTDTIFALSSGAPPAGIAVIRISGTGARGALDILGCGEMPARRPVLRRLVDRQGDILDEALVLWIPGPGTATGEDLAELHCHGGRAVVAAVLDTLGQLTGLREANPGEFTRRALANGRIDLAEAEGLADLLSAETEWQRRGALHAAGGELSRRVEGWRDRVLQLSAQLEAVIDFSDEDDVGDLPPSFAAGLEELRRDIERVLERPSADRLREGVRVVFGGPPNAGKSSLFNAIIEDGAAIVSAEAGTTRDVIERAVALGSVPLVFVDTAGLRAEDVGEIEAIGIERAHDQLRRAEIVLWLGGDEDRPEGAIQVWPKIDLADTAAASSGFRVSALTGEGVDALVAEIIARAKRSLPPPDRITLTRRQKLIVREACEALLACRGQGDWLIAAENLRRARVSFDEITGRNSTEEMLDVLFGRFCIGK</sequence>
<organism evidence="11 12">
    <name type="scientific">Qipengyuania soli</name>
    <dbReference type="NCBI Taxonomy" id="2782568"/>
    <lineage>
        <taxon>Bacteria</taxon>
        <taxon>Pseudomonadati</taxon>
        <taxon>Pseudomonadota</taxon>
        <taxon>Alphaproteobacteria</taxon>
        <taxon>Sphingomonadales</taxon>
        <taxon>Erythrobacteraceae</taxon>
        <taxon>Qipengyuania</taxon>
    </lineage>
</organism>
<keyword evidence="6 7" id="KW-0342">GTP-binding</keyword>
<dbReference type="SUPFAM" id="SSF116878">
    <property type="entry name" value="TrmE connector domain"/>
    <property type="match status" value="1"/>
</dbReference>
<dbReference type="CDD" id="cd04164">
    <property type="entry name" value="trmE"/>
    <property type="match status" value="1"/>
</dbReference>
<dbReference type="GO" id="GO:0005525">
    <property type="term" value="F:GTP binding"/>
    <property type="evidence" value="ECO:0007669"/>
    <property type="project" value="UniProtKB-UniRule"/>
</dbReference>
<protein>
    <recommendedName>
        <fullName evidence="7">tRNA modification GTPase MnmE</fullName>
        <ecNumber evidence="7">3.6.-.-</ecNumber>
    </recommendedName>
</protein>
<feature type="binding site" evidence="7">
    <location>
        <begin position="223"/>
        <end position="228"/>
    </location>
    <ligand>
        <name>GTP</name>
        <dbReference type="ChEBI" id="CHEBI:37565"/>
    </ligand>
</feature>